<dbReference type="Gene3D" id="3.40.50.300">
    <property type="entry name" value="P-loop containing nucleotide triphosphate hydrolases"/>
    <property type="match status" value="3"/>
</dbReference>
<feature type="region of interest" description="Disordered" evidence="1">
    <location>
        <begin position="1207"/>
        <end position="1235"/>
    </location>
</feature>
<gene>
    <name evidence="3" type="ORF">HDA30_000224</name>
</gene>
<dbReference type="PANTHER" id="PTHR43788">
    <property type="entry name" value="DNA2/NAM7 HELICASE FAMILY MEMBER"/>
    <property type="match status" value="1"/>
</dbReference>
<proteinExistence type="predicted"/>
<keyword evidence="4" id="KW-1185">Reference proteome</keyword>
<dbReference type="NCBIfam" id="NF041492">
    <property type="entry name" value="MobF"/>
    <property type="match status" value="1"/>
</dbReference>
<dbReference type="InterPro" id="IPR014862">
    <property type="entry name" value="TrwC"/>
</dbReference>
<reference evidence="3 4" key="1">
    <citation type="submission" date="2020-08" db="EMBL/GenBank/DDBJ databases">
        <title>Sequencing the genomes of 1000 actinobacteria strains.</title>
        <authorList>
            <person name="Klenk H.-P."/>
        </authorList>
    </citation>
    <scope>NUCLEOTIDE SEQUENCE [LARGE SCALE GENOMIC DNA]</scope>
    <source>
        <strain evidence="3 4">DSM 23974</strain>
    </source>
</reference>
<name>A0A7W7M222_9MICC</name>
<organism evidence="3 4">
    <name type="scientific">Micrococcus cohnii</name>
    <dbReference type="NCBI Taxonomy" id="993416"/>
    <lineage>
        <taxon>Bacteria</taxon>
        <taxon>Bacillati</taxon>
        <taxon>Actinomycetota</taxon>
        <taxon>Actinomycetes</taxon>
        <taxon>Micrococcales</taxon>
        <taxon>Micrococcaceae</taxon>
        <taxon>Micrococcus</taxon>
    </lineage>
</organism>
<dbReference type="Gene3D" id="2.30.30.940">
    <property type="match status" value="1"/>
</dbReference>
<dbReference type="Pfam" id="PF08751">
    <property type="entry name" value="TrwC"/>
    <property type="match status" value="1"/>
</dbReference>
<dbReference type="RefSeq" id="WP_184240846.1">
    <property type="nucleotide sequence ID" value="NZ_JACHNA010000001.1"/>
</dbReference>
<protein>
    <submittedName>
        <fullName evidence="3">Conjugative relaxase-like TrwC/TraI family protein</fullName>
    </submittedName>
</protein>
<dbReference type="AlphaFoldDB" id="A0A7W7M222"/>
<dbReference type="InterPro" id="IPR027417">
    <property type="entry name" value="P-loop_NTPase"/>
</dbReference>
<accession>A0A7W7M222</accession>
<dbReference type="InterPro" id="IPR050534">
    <property type="entry name" value="Coronavir_polyprotein_1ab"/>
</dbReference>
<comment type="caution">
    <text evidence="3">The sequence shown here is derived from an EMBL/GenBank/DDBJ whole genome shotgun (WGS) entry which is preliminary data.</text>
</comment>
<dbReference type="SMART" id="SM00382">
    <property type="entry name" value="AAA"/>
    <property type="match status" value="1"/>
</dbReference>
<evidence type="ECO:0000313" key="4">
    <source>
        <dbReference type="Proteomes" id="UP000540191"/>
    </source>
</evidence>
<sequence>MTVSISKMSIDYYLDSVATGDRSLSPEAVASSRRDLTAYYTEASAPPGQWLGRGLAGTSLSAGQEVAKLDAVSIYEMAKDPDTGRALGRAPIREVAAPQDAKTPAGRTAKSTRKPVAGFDLTFSPPKSVSALWAMSGPALQGEIQAAHRQAMQEALEWVEDNVLQSRAGHGGVAHVPVSGLVASAFDHWDSRAGDPQLHTHVVISNRVQRLLDDQWATLDSYTLHRHVVAISEKYNALLFDRLHGQIGALPESRDPALSEAMEQVLSGRELDADTAGQASSHRIELSGVPDSLIKEFSTRSRLIEARKDELIQQWQESNGREPLAAIVLKLRQQATLETRTPKDDSTQTLAEKMVGWRDRALAGGHDPSAIVSAAVGHDRRTVTADQLTPDAREAMAAWVLTDASVRRTTFTRANVLASAERVLALVRFDSAQARHEAADELVEMALDQAVSLTPDRMAAPPEFDPALSAPGGRSGLDHKRVSGVWTTRQIMDDESFLMDRVRADDAPVIDPATVSGQVAAVTTKDGHTLSADQARATEHVLSSPAGIDAIIGPAGTGKTTTMAAVAELWSREHGDGSVVGLAPSAVAAGVLRDELDIETENTAKWLFESVGDGAARRAQRVAGLETKLAQLWDRSPSDSRTRQIESVTARLAEQHAEQARFTLRPGQLLIVDEASMVATAQMAELARQAEQAGAKVLLVGDPAQLEAVEAGGFLGWMDRADDVDVAKLDQVWRFRNEWERTASLDLREGDHDVLETYAEHGRIHGDKDVDAADAAYSAWLTDKHQGLSTILIASDNATVADLNARAQADLVAEGLVDIETTVTLRSDVTAGVGDEVLARRNDRSLRDSTGQFIANGTRLTLTSIQSDGSAEAVVDSTGGTVTLDPDYLASSTELGYASTAHRAQGVTVDTGHTVVEIGQSRELFYVAMTRGKHANHAYVDLAEDDHPSPDEWGLLHRTPGAETPVGALKAVLDHSMAERSAHEVHAGERAWANDLGRMVQEFEFLDWAGRAERTSAWIDQHLPDPGQNQAMRDPEHWGKLVKADPAQTLPDAPTADDTPVTVLTRCSLLPPADPIEADTDQPPTSRDDAVEDTRTRLTAELDHQVASMRNEPPQWLTDLETERPITDDALRRVLIWRAVSDQDDVEDSALGDKPDDTDATAHHYRRAADSIHITDDPANSARLHQDADARVHTLTDNAVDWGWVTDLPDDMDPTAWDAEPDWSPRVDTTTAPQL</sequence>
<dbReference type="SUPFAM" id="SSF52540">
    <property type="entry name" value="P-loop containing nucleoside triphosphate hydrolases"/>
    <property type="match status" value="2"/>
</dbReference>
<evidence type="ECO:0000313" key="3">
    <source>
        <dbReference type="EMBL" id="MBB4734716.1"/>
    </source>
</evidence>
<dbReference type="Proteomes" id="UP000540191">
    <property type="component" value="Unassembled WGS sequence"/>
</dbReference>
<dbReference type="InterPro" id="IPR003593">
    <property type="entry name" value="AAA+_ATPase"/>
</dbReference>
<dbReference type="Pfam" id="PF13604">
    <property type="entry name" value="AAA_30"/>
    <property type="match status" value="1"/>
</dbReference>
<evidence type="ECO:0000256" key="1">
    <source>
        <dbReference type="SAM" id="MobiDB-lite"/>
    </source>
</evidence>
<dbReference type="CDD" id="cd17933">
    <property type="entry name" value="DEXSc_RecD-like"/>
    <property type="match status" value="1"/>
</dbReference>
<dbReference type="SUPFAM" id="SSF55464">
    <property type="entry name" value="Origin of replication-binding domain, RBD-like"/>
    <property type="match status" value="1"/>
</dbReference>
<feature type="region of interest" description="Disordered" evidence="1">
    <location>
        <begin position="1070"/>
        <end position="1093"/>
    </location>
</feature>
<evidence type="ECO:0000259" key="2">
    <source>
        <dbReference type="SMART" id="SM00382"/>
    </source>
</evidence>
<dbReference type="CDD" id="cd18809">
    <property type="entry name" value="SF1_C_RecD"/>
    <property type="match status" value="1"/>
</dbReference>
<feature type="domain" description="AAA+ ATPase" evidence="2">
    <location>
        <begin position="545"/>
        <end position="823"/>
    </location>
</feature>
<dbReference type="EMBL" id="JACHNA010000001">
    <property type="protein sequence ID" value="MBB4734716.1"/>
    <property type="molecule type" value="Genomic_DNA"/>
</dbReference>